<evidence type="ECO:0000313" key="3">
    <source>
        <dbReference type="Proteomes" id="UP000789706"/>
    </source>
</evidence>
<keyword evidence="1" id="KW-1133">Transmembrane helix</keyword>
<keyword evidence="3" id="KW-1185">Reference proteome</keyword>
<keyword evidence="1" id="KW-0472">Membrane</keyword>
<feature type="transmembrane region" description="Helical" evidence="1">
    <location>
        <begin position="243"/>
        <end position="264"/>
    </location>
</feature>
<sequence length="321" mass="37501">MGNIYIPKLYKWTDEGNNRSTTEISKSDLHHTIECIQKGTVILKYLIDYHTDNTKGYNNIAYNPPLHINPYDQKKGNNAAVIYSLVVNPRLASKFQNTPWFFLKNYLKIPLPDFTVCPNLKVKGHSKNYSKYFCSLFTFLRIFFWPRRNEIDNTKEMSPFIRVIHKEREKGYKIYQTPTIMAVLDFKWSSARRYFIPAFLHHDDLLGLKDSFELKLLMAFTALIMWLELGHFIYIITSILNTIWPFFAFMLIAILEFGNAICAFDKANKESRIAEHKYYAELVAECEALEKPFDSENLAEITDFDSSSTMDLDSIEPNTTK</sequence>
<dbReference type="EMBL" id="CAJVPK010000134">
    <property type="protein sequence ID" value="CAG8456761.1"/>
    <property type="molecule type" value="Genomic_DNA"/>
</dbReference>
<feature type="transmembrane region" description="Helical" evidence="1">
    <location>
        <begin position="216"/>
        <end position="237"/>
    </location>
</feature>
<proteinExistence type="predicted"/>
<accession>A0A9N8VNP2</accession>
<dbReference type="Proteomes" id="UP000789706">
    <property type="component" value="Unassembled WGS sequence"/>
</dbReference>
<evidence type="ECO:0000256" key="1">
    <source>
        <dbReference type="SAM" id="Phobius"/>
    </source>
</evidence>
<name>A0A9N8VNP2_9GLOM</name>
<dbReference type="OrthoDB" id="2344170at2759"/>
<keyword evidence="1" id="KW-0812">Transmembrane</keyword>
<gene>
    <name evidence="2" type="ORF">DEBURN_LOCUS2457</name>
</gene>
<comment type="caution">
    <text evidence="2">The sequence shown here is derived from an EMBL/GenBank/DDBJ whole genome shotgun (WGS) entry which is preliminary data.</text>
</comment>
<reference evidence="2" key="1">
    <citation type="submission" date="2021-06" db="EMBL/GenBank/DDBJ databases">
        <authorList>
            <person name="Kallberg Y."/>
            <person name="Tangrot J."/>
            <person name="Rosling A."/>
        </authorList>
    </citation>
    <scope>NUCLEOTIDE SEQUENCE</scope>
    <source>
        <strain evidence="2">AZ414A</strain>
    </source>
</reference>
<protein>
    <submittedName>
        <fullName evidence="2">8000_t:CDS:1</fullName>
    </submittedName>
</protein>
<organism evidence="2 3">
    <name type="scientific">Diversispora eburnea</name>
    <dbReference type="NCBI Taxonomy" id="1213867"/>
    <lineage>
        <taxon>Eukaryota</taxon>
        <taxon>Fungi</taxon>
        <taxon>Fungi incertae sedis</taxon>
        <taxon>Mucoromycota</taxon>
        <taxon>Glomeromycotina</taxon>
        <taxon>Glomeromycetes</taxon>
        <taxon>Diversisporales</taxon>
        <taxon>Diversisporaceae</taxon>
        <taxon>Diversispora</taxon>
    </lineage>
</organism>
<dbReference type="AlphaFoldDB" id="A0A9N8VNP2"/>
<evidence type="ECO:0000313" key="2">
    <source>
        <dbReference type="EMBL" id="CAG8456761.1"/>
    </source>
</evidence>